<reference evidence="3" key="2">
    <citation type="submission" date="2021-04" db="EMBL/GenBank/DDBJ databases">
        <authorList>
            <person name="Gilroy R."/>
        </authorList>
    </citation>
    <scope>NUCLEOTIDE SEQUENCE</scope>
    <source>
        <strain evidence="3">ChiHjej12B11-24981</strain>
    </source>
</reference>
<dbReference type="InterPro" id="IPR036680">
    <property type="entry name" value="SPOR-like_sf"/>
</dbReference>
<dbReference type="InterPro" id="IPR007730">
    <property type="entry name" value="SPOR-like_dom"/>
</dbReference>
<reference evidence="3" key="1">
    <citation type="journal article" date="2021" name="PeerJ">
        <title>Extensive microbial diversity within the chicken gut microbiome revealed by metagenomics and culture.</title>
        <authorList>
            <person name="Gilroy R."/>
            <person name="Ravi A."/>
            <person name="Getino M."/>
            <person name="Pursley I."/>
            <person name="Horton D.L."/>
            <person name="Alikhan N.F."/>
            <person name="Baker D."/>
            <person name="Gharbi K."/>
            <person name="Hall N."/>
            <person name="Watson M."/>
            <person name="Adriaenssens E.M."/>
            <person name="Foster-Nyarko E."/>
            <person name="Jarju S."/>
            <person name="Secka A."/>
            <person name="Antonio M."/>
            <person name="Oren A."/>
            <person name="Chaudhuri R.R."/>
            <person name="La Ragione R."/>
            <person name="Hildebrand F."/>
            <person name="Pallen M.J."/>
        </authorList>
    </citation>
    <scope>NUCLEOTIDE SEQUENCE</scope>
    <source>
        <strain evidence="3">ChiHjej12B11-24981</strain>
    </source>
</reference>
<gene>
    <name evidence="3" type="ORF">H9819_04915</name>
</gene>
<feature type="chain" id="PRO_5039675646" evidence="1">
    <location>
        <begin position="20"/>
        <end position="173"/>
    </location>
</feature>
<dbReference type="Proteomes" id="UP000824023">
    <property type="component" value="Unassembled WGS sequence"/>
</dbReference>
<evidence type="ECO:0000259" key="2">
    <source>
        <dbReference type="PROSITE" id="PS51724"/>
    </source>
</evidence>
<dbReference type="PROSITE" id="PS51257">
    <property type="entry name" value="PROKAR_LIPOPROTEIN"/>
    <property type="match status" value="1"/>
</dbReference>
<feature type="signal peptide" evidence="1">
    <location>
        <begin position="1"/>
        <end position="19"/>
    </location>
</feature>
<dbReference type="SUPFAM" id="SSF110997">
    <property type="entry name" value="Sporulation related repeat"/>
    <property type="match status" value="1"/>
</dbReference>
<sequence>MKKLTFLVGMGVCVMLAFSSCKSSQSAYSKAYEKAKQQELAEQQTAPEPVEVTPVVTAPVTEPKVVESTPVEAPKEEVRHEKVTVVSGDNGLLDYSVVCGSFGIKANAEGLKAFLEQEGYTPAVVFNADAAMYRVVVSTFADKASAAAARDAFKAKYPERKDFQGSWLLYRVK</sequence>
<accession>A0A9D2CX52</accession>
<feature type="domain" description="SPOR" evidence="2">
    <location>
        <begin position="89"/>
        <end position="170"/>
    </location>
</feature>
<dbReference type="AlphaFoldDB" id="A0A9D2CX52"/>
<evidence type="ECO:0000313" key="3">
    <source>
        <dbReference type="EMBL" id="HIZ01582.1"/>
    </source>
</evidence>
<evidence type="ECO:0000313" key="4">
    <source>
        <dbReference type="Proteomes" id="UP000824023"/>
    </source>
</evidence>
<dbReference type="PROSITE" id="PS51724">
    <property type="entry name" value="SPOR"/>
    <property type="match status" value="1"/>
</dbReference>
<comment type="caution">
    <text evidence="3">The sequence shown here is derived from an EMBL/GenBank/DDBJ whole genome shotgun (WGS) entry which is preliminary data.</text>
</comment>
<keyword evidence="1" id="KW-0732">Signal</keyword>
<dbReference type="Gene3D" id="3.30.70.1070">
    <property type="entry name" value="Sporulation related repeat"/>
    <property type="match status" value="1"/>
</dbReference>
<dbReference type="EMBL" id="DXCK01000069">
    <property type="protein sequence ID" value="HIZ01582.1"/>
    <property type="molecule type" value="Genomic_DNA"/>
</dbReference>
<dbReference type="GO" id="GO:0042834">
    <property type="term" value="F:peptidoglycan binding"/>
    <property type="evidence" value="ECO:0007669"/>
    <property type="project" value="InterPro"/>
</dbReference>
<proteinExistence type="predicted"/>
<protein>
    <submittedName>
        <fullName evidence="3">SPOR domain-containing protein</fullName>
    </submittedName>
</protein>
<dbReference type="Pfam" id="PF05036">
    <property type="entry name" value="SPOR"/>
    <property type="match status" value="1"/>
</dbReference>
<organism evidence="3 4">
    <name type="scientific">Candidatus Bacteroides merdipullorum</name>
    <dbReference type="NCBI Taxonomy" id="2838474"/>
    <lineage>
        <taxon>Bacteria</taxon>
        <taxon>Pseudomonadati</taxon>
        <taxon>Bacteroidota</taxon>
        <taxon>Bacteroidia</taxon>
        <taxon>Bacteroidales</taxon>
        <taxon>Bacteroidaceae</taxon>
        <taxon>Bacteroides</taxon>
    </lineage>
</organism>
<name>A0A9D2CX52_9BACE</name>
<evidence type="ECO:0000256" key="1">
    <source>
        <dbReference type="SAM" id="SignalP"/>
    </source>
</evidence>